<evidence type="ECO:0000313" key="9">
    <source>
        <dbReference type="EMBL" id="GAA3572950.1"/>
    </source>
</evidence>
<dbReference type="InterPro" id="IPR051717">
    <property type="entry name" value="MFS_MFSD6"/>
</dbReference>
<sequence length="407" mass="40528">MPPTRSARRLPALYAAVGAGIGTLLPYLVLYLTSRDLTATGAGLVIGLMSGVGVVAIPLWGRLADGDLGLVRTLRLSLVLAAVAAVALLAAGRTVPAIVLCALLLAAARAPGEALSDALTVDVLGDTADYGRIRMWASVGFAVAVGLWGWALGHTGLGLILLAYPAALLVAVLSTRGISVATPVPRPGPPEGGTAVRSRPLTPQVLVLLAGVLVFGVAMATTFTVLPLRIVDVGGAVLVVGASSVVGAAAEIPLMHRSADLARRHGPRAIVLLGGLMFAVALVLYGTVSSPWGLVAASAVRGGGYALVYVGLVVRVRAAFPPGQQARSQALLQTLLMGVGPVAGASLGGLGYTHLPAAVLFCLAAVAALGGALAAAGPTTPGTPRGGPPEGTASRASGRTSRTGRAG</sequence>
<feature type="compositionally biased region" description="Low complexity" evidence="6">
    <location>
        <begin position="390"/>
        <end position="407"/>
    </location>
</feature>
<evidence type="ECO:0000256" key="7">
    <source>
        <dbReference type="SAM" id="Phobius"/>
    </source>
</evidence>
<dbReference type="PROSITE" id="PS50850">
    <property type="entry name" value="MFS"/>
    <property type="match status" value="1"/>
</dbReference>
<evidence type="ECO:0000256" key="1">
    <source>
        <dbReference type="ARBA" id="ARBA00004651"/>
    </source>
</evidence>
<feature type="transmembrane region" description="Helical" evidence="7">
    <location>
        <begin position="157"/>
        <end position="178"/>
    </location>
</feature>
<dbReference type="InterPro" id="IPR036259">
    <property type="entry name" value="MFS_trans_sf"/>
</dbReference>
<feature type="transmembrane region" description="Helical" evidence="7">
    <location>
        <begin position="73"/>
        <end position="91"/>
    </location>
</feature>
<dbReference type="RefSeq" id="WP_204913602.1">
    <property type="nucleotide sequence ID" value="NZ_BAAAYR010000004.1"/>
</dbReference>
<dbReference type="PANTHER" id="PTHR16172:SF2">
    <property type="entry name" value="MAJOR FACILITATOR SUPERFAMILY DOMAIN-CONTAINING PROTEIN 6"/>
    <property type="match status" value="1"/>
</dbReference>
<comment type="similarity">
    <text evidence="2">Belongs to the major facilitator superfamily. MFSD6 family.</text>
</comment>
<organism evidence="9 10">
    <name type="scientific">Microlunatus spumicola</name>
    <dbReference type="NCBI Taxonomy" id="81499"/>
    <lineage>
        <taxon>Bacteria</taxon>
        <taxon>Bacillati</taxon>
        <taxon>Actinomycetota</taxon>
        <taxon>Actinomycetes</taxon>
        <taxon>Propionibacteriales</taxon>
        <taxon>Propionibacteriaceae</taxon>
        <taxon>Microlunatus</taxon>
    </lineage>
</organism>
<dbReference type="PANTHER" id="PTHR16172">
    <property type="entry name" value="MAJOR FACILITATOR SUPERFAMILY DOMAIN-CONTAINING PROTEIN 6-LIKE"/>
    <property type="match status" value="1"/>
</dbReference>
<keyword evidence="3 7" id="KW-0812">Transmembrane</keyword>
<gene>
    <name evidence="9" type="ORF">GCM10022197_32150</name>
</gene>
<dbReference type="Pfam" id="PF12832">
    <property type="entry name" value="MFS_1_like"/>
    <property type="match status" value="1"/>
</dbReference>
<evidence type="ECO:0000313" key="10">
    <source>
        <dbReference type="Proteomes" id="UP001500767"/>
    </source>
</evidence>
<feature type="transmembrane region" description="Helical" evidence="7">
    <location>
        <begin position="133"/>
        <end position="151"/>
    </location>
</feature>
<name>A0ABP6XWG1_9ACTN</name>
<keyword evidence="4 7" id="KW-1133">Transmembrane helix</keyword>
<dbReference type="Proteomes" id="UP001500767">
    <property type="component" value="Unassembled WGS sequence"/>
</dbReference>
<feature type="transmembrane region" description="Helical" evidence="7">
    <location>
        <begin position="330"/>
        <end position="352"/>
    </location>
</feature>
<dbReference type="InterPro" id="IPR020846">
    <property type="entry name" value="MFS_dom"/>
</dbReference>
<feature type="domain" description="Major facilitator superfamily (MFS) profile" evidence="8">
    <location>
        <begin position="204"/>
        <end position="407"/>
    </location>
</feature>
<dbReference type="EMBL" id="BAAAYR010000004">
    <property type="protein sequence ID" value="GAA3572950.1"/>
    <property type="molecule type" value="Genomic_DNA"/>
</dbReference>
<evidence type="ECO:0000256" key="2">
    <source>
        <dbReference type="ARBA" id="ARBA00005241"/>
    </source>
</evidence>
<keyword evidence="10" id="KW-1185">Reference proteome</keyword>
<evidence type="ECO:0000256" key="3">
    <source>
        <dbReference type="ARBA" id="ARBA00022692"/>
    </source>
</evidence>
<reference evidence="10" key="1">
    <citation type="journal article" date="2019" name="Int. J. Syst. Evol. Microbiol.">
        <title>The Global Catalogue of Microorganisms (GCM) 10K type strain sequencing project: providing services to taxonomists for standard genome sequencing and annotation.</title>
        <authorList>
            <consortium name="The Broad Institute Genomics Platform"/>
            <consortium name="The Broad Institute Genome Sequencing Center for Infectious Disease"/>
            <person name="Wu L."/>
            <person name="Ma J."/>
        </authorList>
    </citation>
    <scope>NUCLEOTIDE SEQUENCE [LARGE SCALE GENOMIC DNA]</scope>
    <source>
        <strain evidence="10">JCM 16540</strain>
    </source>
</reference>
<evidence type="ECO:0000259" key="8">
    <source>
        <dbReference type="PROSITE" id="PS50850"/>
    </source>
</evidence>
<comment type="caution">
    <text evidence="9">The sequence shown here is derived from an EMBL/GenBank/DDBJ whole genome shotgun (WGS) entry which is preliminary data.</text>
</comment>
<feature type="transmembrane region" description="Helical" evidence="7">
    <location>
        <begin position="39"/>
        <end position="61"/>
    </location>
</feature>
<keyword evidence="5 7" id="KW-0472">Membrane</keyword>
<feature type="transmembrane region" description="Helical" evidence="7">
    <location>
        <begin position="12"/>
        <end position="33"/>
    </location>
</feature>
<proteinExistence type="inferred from homology"/>
<evidence type="ECO:0000256" key="5">
    <source>
        <dbReference type="ARBA" id="ARBA00023136"/>
    </source>
</evidence>
<feature type="transmembrane region" description="Helical" evidence="7">
    <location>
        <begin position="233"/>
        <end position="254"/>
    </location>
</feature>
<feature type="transmembrane region" description="Helical" evidence="7">
    <location>
        <begin position="205"/>
        <end position="227"/>
    </location>
</feature>
<dbReference type="SUPFAM" id="SSF103473">
    <property type="entry name" value="MFS general substrate transporter"/>
    <property type="match status" value="1"/>
</dbReference>
<dbReference type="Gene3D" id="1.20.1250.20">
    <property type="entry name" value="MFS general substrate transporter like domains"/>
    <property type="match status" value="2"/>
</dbReference>
<evidence type="ECO:0000256" key="4">
    <source>
        <dbReference type="ARBA" id="ARBA00022989"/>
    </source>
</evidence>
<evidence type="ECO:0000256" key="6">
    <source>
        <dbReference type="SAM" id="MobiDB-lite"/>
    </source>
</evidence>
<feature type="transmembrane region" description="Helical" evidence="7">
    <location>
        <begin position="358"/>
        <end position="376"/>
    </location>
</feature>
<feature type="region of interest" description="Disordered" evidence="6">
    <location>
        <begin position="378"/>
        <end position="407"/>
    </location>
</feature>
<dbReference type="InterPro" id="IPR024989">
    <property type="entry name" value="MFS_assoc_dom"/>
</dbReference>
<feature type="transmembrane region" description="Helical" evidence="7">
    <location>
        <begin position="266"/>
        <end position="288"/>
    </location>
</feature>
<comment type="subcellular location">
    <subcellularLocation>
        <location evidence="1">Cell membrane</location>
        <topology evidence="1">Multi-pass membrane protein</topology>
    </subcellularLocation>
</comment>
<feature type="transmembrane region" description="Helical" evidence="7">
    <location>
        <begin position="294"/>
        <end position="318"/>
    </location>
</feature>
<protein>
    <submittedName>
        <fullName evidence="9">MFS transporter</fullName>
    </submittedName>
</protein>
<accession>A0ABP6XWG1</accession>